<comment type="caution">
    <text evidence="1">The sequence shown here is derived from an EMBL/GenBank/DDBJ whole genome shotgun (WGS) entry which is preliminary data.</text>
</comment>
<reference evidence="1" key="1">
    <citation type="submission" date="2023-03" db="EMBL/GenBank/DDBJ databases">
        <authorList>
            <person name="Steffen K."/>
            <person name="Cardenas P."/>
        </authorList>
    </citation>
    <scope>NUCLEOTIDE SEQUENCE</scope>
</reference>
<dbReference type="EMBL" id="CASHTH010003393">
    <property type="protein sequence ID" value="CAI8044401.1"/>
    <property type="molecule type" value="Genomic_DNA"/>
</dbReference>
<name>A0AA35TBJ5_GEOBA</name>
<evidence type="ECO:0000313" key="1">
    <source>
        <dbReference type="EMBL" id="CAI8044401.1"/>
    </source>
</evidence>
<dbReference type="AlphaFoldDB" id="A0AA35TBJ5"/>
<proteinExistence type="predicted"/>
<dbReference type="PANTHER" id="PTHR43808:SF3">
    <property type="entry name" value="ACETYLORNITHINE DEACETYLASE"/>
    <property type="match status" value="1"/>
</dbReference>
<dbReference type="PANTHER" id="PTHR43808">
    <property type="entry name" value="ACETYLORNITHINE DEACETYLASE"/>
    <property type="match status" value="1"/>
</dbReference>
<protein>
    <submittedName>
        <fullName evidence="1">Acetylornithine deacetylase</fullName>
    </submittedName>
</protein>
<dbReference type="InterPro" id="IPR050072">
    <property type="entry name" value="Peptidase_M20A"/>
</dbReference>
<evidence type="ECO:0000313" key="2">
    <source>
        <dbReference type="Proteomes" id="UP001174909"/>
    </source>
</evidence>
<accession>A0AA35TBJ5</accession>
<sequence length="157" mass="17524">MTLKLELDEKRYVSLLENLIGEAEFLQNNPPRFVPQEDRAVKHVLAALQPYLVENGGVLKAEHVTFVEGRGNLMLEYCPKGASGTVTFIGSHLDVVPANPETWERNPFKLIVEGDKLYGRGTTDCLGHVALITELFIQLAEKKPPLKFSVHAVFIAR</sequence>
<organism evidence="1 2">
    <name type="scientific">Geodia barretti</name>
    <name type="common">Barrett's horny sponge</name>
    <dbReference type="NCBI Taxonomy" id="519541"/>
    <lineage>
        <taxon>Eukaryota</taxon>
        <taxon>Metazoa</taxon>
        <taxon>Porifera</taxon>
        <taxon>Demospongiae</taxon>
        <taxon>Heteroscleromorpha</taxon>
        <taxon>Tetractinellida</taxon>
        <taxon>Astrophorina</taxon>
        <taxon>Geodiidae</taxon>
        <taxon>Geodia</taxon>
    </lineage>
</organism>
<dbReference type="SUPFAM" id="SSF53187">
    <property type="entry name" value="Zn-dependent exopeptidases"/>
    <property type="match status" value="1"/>
</dbReference>
<dbReference type="Pfam" id="PF01546">
    <property type="entry name" value="Peptidase_M20"/>
    <property type="match status" value="1"/>
</dbReference>
<dbReference type="InterPro" id="IPR002933">
    <property type="entry name" value="Peptidase_M20"/>
</dbReference>
<gene>
    <name evidence="1" type="ORF">GBAR_LOCUS24632</name>
</gene>
<keyword evidence="2" id="KW-1185">Reference proteome</keyword>
<dbReference type="Gene3D" id="3.40.630.10">
    <property type="entry name" value="Zn peptidases"/>
    <property type="match status" value="1"/>
</dbReference>
<dbReference type="Proteomes" id="UP001174909">
    <property type="component" value="Unassembled WGS sequence"/>
</dbReference>
<dbReference type="GO" id="GO:0016787">
    <property type="term" value="F:hydrolase activity"/>
    <property type="evidence" value="ECO:0007669"/>
    <property type="project" value="InterPro"/>
</dbReference>